<dbReference type="InterPro" id="IPR001098">
    <property type="entry name" value="DNA-dir_DNA_pol_A_palm_dom"/>
</dbReference>
<dbReference type="GO" id="GO:0003887">
    <property type="term" value="F:DNA-directed DNA polymerase activity"/>
    <property type="evidence" value="ECO:0007669"/>
    <property type="project" value="InterPro"/>
</dbReference>
<protein>
    <recommendedName>
        <fullName evidence="2">DNA-directed DNA polymerase family A palm domain-containing protein</fullName>
    </recommendedName>
</protein>
<dbReference type="GO" id="GO:0003677">
    <property type="term" value="F:DNA binding"/>
    <property type="evidence" value="ECO:0007669"/>
    <property type="project" value="InterPro"/>
</dbReference>
<evidence type="ECO:0000259" key="2">
    <source>
        <dbReference type="SMART" id="SM00482"/>
    </source>
</evidence>
<dbReference type="InterPro" id="IPR043502">
    <property type="entry name" value="DNA/RNA_pol_sf"/>
</dbReference>
<dbReference type="Gene3D" id="1.10.150.20">
    <property type="entry name" value="5' to 3' exonuclease, C-terminal subdomain"/>
    <property type="match status" value="1"/>
</dbReference>
<feature type="domain" description="DNA-directed DNA polymerase family A palm" evidence="2">
    <location>
        <begin position="322"/>
        <end position="538"/>
    </location>
</feature>
<dbReference type="Gene3D" id="3.30.420.10">
    <property type="entry name" value="Ribonuclease H-like superfamily/Ribonuclease H"/>
    <property type="match status" value="1"/>
</dbReference>
<dbReference type="SMART" id="SM00482">
    <property type="entry name" value="POLAc"/>
    <property type="match status" value="1"/>
</dbReference>
<dbReference type="GO" id="GO:0006261">
    <property type="term" value="P:DNA-templated DNA replication"/>
    <property type="evidence" value="ECO:0007669"/>
    <property type="project" value="InterPro"/>
</dbReference>
<sequence>HMRGFSLCDGKKTCYVNIDVPDREDLLNELNYCLQHRGSFQKLIMHNAPFDLKVLHKEGCTEVTSQIFCTQTAAHLINENIPNDLKYLAQHILKVSDTLTYAQAERYGYNSPEFIEYATNDAIWTWQLHEYFNRVLYQQKLDKLFYEVEMPFQFVLMDLAINGVQIDDVEIDRLDKIVSKDILDMEFKLRDLAGIKYQTQGNLFIEEMEVLSGTNMRSSQQLVDIIQNRLGLVIEEKTDTGNPSVGKATLLRLKGQHDFIDLLRKYKTATKLSQGFLKPFPGFYDADGRVRGSVNNCIARTGRLSMSKPNNQQLPKLNKEYPIDFRATIIAPEGRSLIVSDYGGQELRVLTQITKDKGLIDAFQNDKDIHLETTNKSFDLGIPDECLYSRHPDHEKIKKENKADRDKTKNCVVFPIIYGTTAYGVSQNLAVSEEVAQGYIDDFLDLYPGVREGIERCSAYLKTHKYVYTLSGRRRRLYDLTPKAYRQAFNFLIQGYSADMIRLAATNVRNAGLAHPEWDMKIVLIVHDEIVVEVNDEYIEEAKAAVKEGMETAVQMCVPLVTEIGVGKKYSEAK</sequence>
<evidence type="ECO:0000313" key="3">
    <source>
        <dbReference type="EMBL" id="KKL73157.1"/>
    </source>
</evidence>
<reference evidence="3" key="1">
    <citation type="journal article" date="2015" name="Nature">
        <title>Complex archaea that bridge the gap between prokaryotes and eukaryotes.</title>
        <authorList>
            <person name="Spang A."/>
            <person name="Saw J.H."/>
            <person name="Jorgensen S.L."/>
            <person name="Zaremba-Niedzwiedzka K."/>
            <person name="Martijn J."/>
            <person name="Lind A.E."/>
            <person name="van Eijk R."/>
            <person name="Schleper C."/>
            <person name="Guy L."/>
            <person name="Ettema T.J."/>
        </authorList>
    </citation>
    <scope>NUCLEOTIDE SEQUENCE</scope>
</reference>
<dbReference type="InterPro" id="IPR002562">
    <property type="entry name" value="3'-5'_exonuclease_dom"/>
</dbReference>
<dbReference type="PANTHER" id="PTHR10133:SF27">
    <property type="entry name" value="DNA POLYMERASE NU"/>
    <property type="match status" value="1"/>
</dbReference>
<keyword evidence="1" id="KW-0235">DNA replication</keyword>
<dbReference type="SUPFAM" id="SSF53098">
    <property type="entry name" value="Ribonuclease H-like"/>
    <property type="match status" value="1"/>
</dbReference>
<dbReference type="Pfam" id="PF01612">
    <property type="entry name" value="DNA_pol_A_exo1"/>
    <property type="match status" value="1"/>
</dbReference>
<dbReference type="InterPro" id="IPR002298">
    <property type="entry name" value="DNA_polymerase_A"/>
</dbReference>
<dbReference type="InterPro" id="IPR036397">
    <property type="entry name" value="RNaseH_sf"/>
</dbReference>
<dbReference type="AlphaFoldDB" id="A0A0F9HDF5"/>
<organism evidence="3">
    <name type="scientific">marine sediment metagenome</name>
    <dbReference type="NCBI Taxonomy" id="412755"/>
    <lineage>
        <taxon>unclassified sequences</taxon>
        <taxon>metagenomes</taxon>
        <taxon>ecological metagenomes</taxon>
    </lineage>
</organism>
<dbReference type="InterPro" id="IPR012337">
    <property type="entry name" value="RNaseH-like_sf"/>
</dbReference>
<dbReference type="Gene3D" id="3.30.70.370">
    <property type="match status" value="1"/>
</dbReference>
<gene>
    <name evidence="3" type="ORF">LCGC14_2077710</name>
</gene>
<dbReference type="GO" id="GO:0006302">
    <property type="term" value="P:double-strand break repair"/>
    <property type="evidence" value="ECO:0007669"/>
    <property type="project" value="TreeGrafter"/>
</dbReference>
<dbReference type="SUPFAM" id="SSF56672">
    <property type="entry name" value="DNA/RNA polymerases"/>
    <property type="match status" value="1"/>
</dbReference>
<dbReference type="Gene3D" id="1.20.1060.10">
    <property type="entry name" value="Taq DNA Polymerase, Chain T, domain 4"/>
    <property type="match status" value="1"/>
</dbReference>
<dbReference type="GO" id="GO:0008408">
    <property type="term" value="F:3'-5' exonuclease activity"/>
    <property type="evidence" value="ECO:0007669"/>
    <property type="project" value="InterPro"/>
</dbReference>
<dbReference type="PRINTS" id="PR00868">
    <property type="entry name" value="DNAPOLI"/>
</dbReference>
<evidence type="ECO:0000256" key="1">
    <source>
        <dbReference type="ARBA" id="ARBA00022705"/>
    </source>
</evidence>
<comment type="caution">
    <text evidence="3">The sequence shown here is derived from an EMBL/GenBank/DDBJ whole genome shotgun (WGS) entry which is preliminary data.</text>
</comment>
<dbReference type="PANTHER" id="PTHR10133">
    <property type="entry name" value="DNA POLYMERASE I"/>
    <property type="match status" value="1"/>
</dbReference>
<proteinExistence type="predicted"/>
<dbReference type="Pfam" id="PF00476">
    <property type="entry name" value="DNA_pol_A"/>
    <property type="match status" value="1"/>
</dbReference>
<feature type="non-terminal residue" evidence="3">
    <location>
        <position position="1"/>
    </location>
</feature>
<name>A0A0F9HDF5_9ZZZZ</name>
<accession>A0A0F9HDF5</accession>
<dbReference type="EMBL" id="LAZR01025050">
    <property type="protein sequence ID" value="KKL73157.1"/>
    <property type="molecule type" value="Genomic_DNA"/>
</dbReference>